<proteinExistence type="predicted"/>
<name>A0AAE4Y9E8_9RHOB</name>
<dbReference type="AlphaFoldDB" id="A0AAE4Y9E8"/>
<dbReference type="InterPro" id="IPR018707">
    <property type="entry name" value="LpxR"/>
</dbReference>
<organism evidence="1 2">
    <name type="scientific">Stagnihabitans tardus</name>
    <dbReference type="NCBI Taxonomy" id="2699202"/>
    <lineage>
        <taxon>Bacteria</taxon>
        <taxon>Pseudomonadati</taxon>
        <taxon>Pseudomonadota</taxon>
        <taxon>Alphaproteobacteria</taxon>
        <taxon>Rhodobacterales</taxon>
        <taxon>Paracoccaceae</taxon>
        <taxon>Stagnihabitans</taxon>
    </lineage>
</organism>
<dbReference type="InterPro" id="IPR037107">
    <property type="entry name" value="Put_OMP_sf"/>
</dbReference>
<sequence>MPHFAPPSLSRRWWTASHWPRHSCNGGGLFAPWPLDGAGGQGSGLRPGWRRLLVKKIGKALVLALAATLTLAAPQAAHAEGKVVLGWGRMFNNDAIGDGHDRWRTGSYTLSVIRAPSFTGDLPVTMGELLEWRLSTQIVAPANLSAPAPGDRRYAGMLSVGVHSQSLWQGMELDLGGDLVAIGPMTGVSRVQKWVHNALGIDEPNTSQQITDRVIPTVSAELARPFELGGAVLRPFVAAQAGVETFARIGADVTLGAFGRQSVMVRDGVTGQRYRAAPSVLVPGFSLVAGGDLTRVFDSVLLPSNGPAPTDTRSRLRAGVHWQGARASAFYGLTWLSEEFQGQGSGQLLGSLSFNLRF</sequence>
<accession>A0AAE4Y9E8</accession>
<comment type="caution">
    <text evidence="1">The sequence shown here is derived from an EMBL/GenBank/DDBJ whole genome shotgun (WGS) entry which is preliminary data.</text>
</comment>
<gene>
    <name evidence="1" type="ORF">GV832_06080</name>
</gene>
<dbReference type="EMBL" id="JAABNR010000004">
    <property type="protein sequence ID" value="NBZ87143.1"/>
    <property type="molecule type" value="Genomic_DNA"/>
</dbReference>
<protein>
    <submittedName>
        <fullName evidence="1">DUF2219 family protein</fullName>
    </submittedName>
</protein>
<evidence type="ECO:0000313" key="2">
    <source>
        <dbReference type="Proteomes" id="UP001193501"/>
    </source>
</evidence>
<dbReference type="Gene3D" id="2.40.128.140">
    <property type="entry name" value="Outer membrane protein"/>
    <property type="match status" value="1"/>
</dbReference>
<reference evidence="1" key="1">
    <citation type="submission" date="2020-01" db="EMBL/GenBank/DDBJ databases">
        <authorList>
            <person name="Chen W.-M."/>
        </authorList>
    </citation>
    <scope>NUCLEOTIDE SEQUENCE</scope>
    <source>
        <strain evidence="1">CYK-10</strain>
    </source>
</reference>
<evidence type="ECO:0000313" key="1">
    <source>
        <dbReference type="EMBL" id="NBZ87143.1"/>
    </source>
</evidence>
<dbReference type="Proteomes" id="UP001193501">
    <property type="component" value="Unassembled WGS sequence"/>
</dbReference>
<keyword evidence="2" id="KW-1185">Reference proteome</keyword>
<dbReference type="Pfam" id="PF09982">
    <property type="entry name" value="LpxR"/>
    <property type="match status" value="1"/>
</dbReference>